<dbReference type="AlphaFoldDB" id="A0A9W9KHX7"/>
<reference evidence="2" key="2">
    <citation type="journal article" date="2023" name="IMA Fungus">
        <title>Comparative genomic study of the Penicillium genus elucidates a diverse pangenome and 15 lateral gene transfer events.</title>
        <authorList>
            <person name="Petersen C."/>
            <person name="Sorensen T."/>
            <person name="Nielsen M.R."/>
            <person name="Sondergaard T.E."/>
            <person name="Sorensen J.L."/>
            <person name="Fitzpatrick D.A."/>
            <person name="Frisvad J.C."/>
            <person name="Nielsen K.L."/>
        </authorList>
    </citation>
    <scope>NUCLEOTIDE SEQUENCE</scope>
    <source>
        <strain evidence="2">IBT 30069</strain>
    </source>
</reference>
<gene>
    <name evidence="2" type="ORF">N7456_003131</name>
</gene>
<evidence type="ECO:0000313" key="2">
    <source>
        <dbReference type="EMBL" id="KAJ5106456.1"/>
    </source>
</evidence>
<dbReference type="EMBL" id="JAPQKH010000003">
    <property type="protein sequence ID" value="KAJ5106456.1"/>
    <property type="molecule type" value="Genomic_DNA"/>
</dbReference>
<proteinExistence type="predicted"/>
<evidence type="ECO:0000256" key="1">
    <source>
        <dbReference type="SAM" id="MobiDB-lite"/>
    </source>
</evidence>
<keyword evidence="3" id="KW-1185">Reference proteome</keyword>
<reference evidence="2" key="1">
    <citation type="submission" date="2022-11" db="EMBL/GenBank/DDBJ databases">
        <authorList>
            <person name="Petersen C."/>
        </authorList>
    </citation>
    <scope>NUCLEOTIDE SEQUENCE</scope>
    <source>
        <strain evidence="2">IBT 30069</strain>
    </source>
</reference>
<organism evidence="2 3">
    <name type="scientific">Penicillium angulare</name>
    <dbReference type="NCBI Taxonomy" id="116970"/>
    <lineage>
        <taxon>Eukaryota</taxon>
        <taxon>Fungi</taxon>
        <taxon>Dikarya</taxon>
        <taxon>Ascomycota</taxon>
        <taxon>Pezizomycotina</taxon>
        <taxon>Eurotiomycetes</taxon>
        <taxon>Eurotiomycetidae</taxon>
        <taxon>Eurotiales</taxon>
        <taxon>Aspergillaceae</taxon>
        <taxon>Penicillium</taxon>
    </lineage>
</organism>
<sequence>MANMDRERSTQDENPQDEDLHAHNDLVPLQAYAVETPFTSSSCSLKSSKSTGKIQKGKYYD</sequence>
<feature type="compositionally biased region" description="Basic and acidic residues" evidence="1">
    <location>
        <begin position="1"/>
        <end position="11"/>
    </location>
</feature>
<feature type="compositionally biased region" description="Low complexity" evidence="1">
    <location>
        <begin position="40"/>
        <end position="50"/>
    </location>
</feature>
<protein>
    <submittedName>
        <fullName evidence="2">Uncharacterized protein</fullName>
    </submittedName>
</protein>
<comment type="caution">
    <text evidence="2">The sequence shown here is derived from an EMBL/GenBank/DDBJ whole genome shotgun (WGS) entry which is preliminary data.</text>
</comment>
<evidence type="ECO:0000313" key="3">
    <source>
        <dbReference type="Proteomes" id="UP001149165"/>
    </source>
</evidence>
<name>A0A9W9KHX7_9EURO</name>
<dbReference type="Proteomes" id="UP001149165">
    <property type="component" value="Unassembled WGS sequence"/>
</dbReference>
<accession>A0A9W9KHX7</accession>
<feature type="region of interest" description="Disordered" evidence="1">
    <location>
        <begin position="1"/>
        <end position="61"/>
    </location>
</feature>